<dbReference type="InterPro" id="IPR013103">
    <property type="entry name" value="RVT_2"/>
</dbReference>
<dbReference type="OrthoDB" id="693186at2759"/>
<dbReference type="PANTHER" id="PTHR47481:SF22">
    <property type="entry name" value="RETROTRANSPOSON GAG DOMAIN-CONTAINING PROTEIN"/>
    <property type="match status" value="1"/>
</dbReference>
<sequence>MATPSSQSDLPGTSNPIPESSSNPSVPTSTLFLLSNICNLVPIRLDSTNYVLWKYQVSSILKAHSLFGHIDDTLPCPPKHLPSSTLGTNSEINPEYLQWLSRDQALITLINDTLSSSALAHVVSSVSSKALWLSLEKRYSSNTRSNILDLRSALYTINKNPSESIDQYTSRIKALVDKLAAASVSLEDEEILVHTLNGLPAAFNAFRTSIRTRSGNISLEELHTLLISEETIIAKTSAIEAIPTAMAAFHPPQHHGSRGRGRRFHSTGNPNFNSSSNSSNRGTNFASGSRGLGSNNNFVDTGNEINATTINLPDPPSPWNTHAMQTRAKSGIFKPKAFHITTALPTPTSYTEASKYPEWRTPMHEEFNALQAQGTWSLVPRLPSMNVVGCKWVFRIKYNLDGTIARHKARLVAKGYHQETVYMTQPTGFQNKTCPNHVCLLHKSLYGLKQAPRAWFERFTSYLFTLGFVASTADPSLFIRSVGSSLTYLLLYVDDIIVTGPDYLYISALKNQLALEFKISDLGPLKYFLGLEIQSSIDGIVVNQAEYLNDLLHTSGMTSAKSCITPISTSLDLYTIAPPFNDPSLYRRLFMHKPTVIHFSAVKRILRYLCGDTSDRRSTSGFIAFLDSNPISWSSKKQSTISRSSTEAEYRSLATTTADLYWIRQLLYDLHVPLKTSPILWCDNISAISLAHNPVFHARTKHIEIDYHFVREKVLRKDISIRYISSNNQLADILTKPLLSPTFLHLRDKLLTQPESSI</sequence>
<evidence type="ECO:0000313" key="3">
    <source>
        <dbReference type="EMBL" id="KAA0061282.1"/>
    </source>
</evidence>
<comment type="caution">
    <text evidence="3">The sequence shown here is derived from an EMBL/GenBank/DDBJ whole genome shotgun (WGS) entry which is preliminary data.</text>
</comment>
<dbReference type="Proteomes" id="UP000321947">
    <property type="component" value="Unassembled WGS sequence"/>
</dbReference>
<feature type="compositionally biased region" description="Low complexity" evidence="1">
    <location>
        <begin position="14"/>
        <end position="25"/>
    </location>
</feature>
<evidence type="ECO:0000313" key="6">
    <source>
        <dbReference type="Proteomes" id="UP000321947"/>
    </source>
</evidence>
<gene>
    <name evidence="4" type="ORF">E5676_scaffold39G00300</name>
    <name evidence="3" type="ORF">E6C27_scaffold455G001260</name>
</gene>
<feature type="region of interest" description="Disordered" evidence="1">
    <location>
        <begin position="1"/>
        <end position="25"/>
    </location>
</feature>
<evidence type="ECO:0000259" key="2">
    <source>
        <dbReference type="Pfam" id="PF07727"/>
    </source>
</evidence>
<evidence type="ECO:0000256" key="1">
    <source>
        <dbReference type="SAM" id="MobiDB-lite"/>
    </source>
</evidence>
<evidence type="ECO:0000313" key="4">
    <source>
        <dbReference type="EMBL" id="TYK09861.1"/>
    </source>
</evidence>
<dbReference type="Proteomes" id="UP000321393">
    <property type="component" value="Unassembled WGS sequence"/>
</dbReference>
<dbReference type="EMBL" id="SSTE01005050">
    <property type="protein sequence ID" value="KAA0061282.1"/>
    <property type="molecule type" value="Genomic_DNA"/>
</dbReference>
<dbReference type="AlphaFoldDB" id="A0A5A7UZE5"/>
<dbReference type="Pfam" id="PF14223">
    <property type="entry name" value="Retrotran_gag_2"/>
    <property type="match status" value="1"/>
</dbReference>
<dbReference type="EMBL" id="SSTD01011273">
    <property type="protein sequence ID" value="TYK09861.1"/>
    <property type="molecule type" value="Genomic_DNA"/>
</dbReference>
<organism evidence="3 5">
    <name type="scientific">Cucumis melo var. makuwa</name>
    <name type="common">Oriental melon</name>
    <dbReference type="NCBI Taxonomy" id="1194695"/>
    <lineage>
        <taxon>Eukaryota</taxon>
        <taxon>Viridiplantae</taxon>
        <taxon>Streptophyta</taxon>
        <taxon>Embryophyta</taxon>
        <taxon>Tracheophyta</taxon>
        <taxon>Spermatophyta</taxon>
        <taxon>Magnoliopsida</taxon>
        <taxon>eudicotyledons</taxon>
        <taxon>Gunneridae</taxon>
        <taxon>Pentapetalae</taxon>
        <taxon>rosids</taxon>
        <taxon>fabids</taxon>
        <taxon>Cucurbitales</taxon>
        <taxon>Cucurbitaceae</taxon>
        <taxon>Benincaseae</taxon>
        <taxon>Cucumis</taxon>
    </lineage>
</organism>
<accession>A0A5A7UZE5</accession>
<feature type="domain" description="Reverse transcriptase Ty1/copia-type" evidence="2">
    <location>
        <begin position="418"/>
        <end position="567"/>
    </location>
</feature>
<name>A0A5A7UZE5_CUCMM</name>
<feature type="compositionally biased region" description="Basic residues" evidence="1">
    <location>
        <begin position="252"/>
        <end position="265"/>
    </location>
</feature>
<dbReference type="CDD" id="cd09272">
    <property type="entry name" value="RNase_HI_RT_Ty1"/>
    <property type="match status" value="1"/>
</dbReference>
<dbReference type="SUPFAM" id="SSF56672">
    <property type="entry name" value="DNA/RNA polymerases"/>
    <property type="match status" value="1"/>
</dbReference>
<dbReference type="PANTHER" id="PTHR47481">
    <property type="match status" value="1"/>
</dbReference>
<proteinExistence type="predicted"/>
<reference evidence="5 6" key="1">
    <citation type="submission" date="2019-08" db="EMBL/GenBank/DDBJ databases">
        <title>Draft genome sequences of two oriental melons (Cucumis melo L. var makuwa).</title>
        <authorList>
            <person name="Kwon S.-Y."/>
        </authorList>
    </citation>
    <scope>NUCLEOTIDE SEQUENCE [LARGE SCALE GENOMIC DNA]</scope>
    <source>
        <strain evidence="6">cv. Chang Bougi</strain>
        <strain evidence="5">cv. SW 3</strain>
        <tissue evidence="3">Leaf</tissue>
    </source>
</reference>
<evidence type="ECO:0000313" key="5">
    <source>
        <dbReference type="Proteomes" id="UP000321393"/>
    </source>
</evidence>
<dbReference type="Pfam" id="PF07727">
    <property type="entry name" value="RVT_2"/>
    <property type="match status" value="1"/>
</dbReference>
<protein>
    <submittedName>
        <fullName evidence="3 4">Mitochondrial protein</fullName>
    </submittedName>
</protein>
<dbReference type="InterPro" id="IPR043502">
    <property type="entry name" value="DNA/RNA_pol_sf"/>
</dbReference>
<feature type="compositionally biased region" description="Polar residues" evidence="1">
    <location>
        <begin position="1"/>
        <end position="13"/>
    </location>
</feature>
<feature type="compositionally biased region" description="Low complexity" evidence="1">
    <location>
        <begin position="266"/>
        <end position="285"/>
    </location>
</feature>
<feature type="region of interest" description="Disordered" evidence="1">
    <location>
        <begin position="249"/>
        <end position="297"/>
    </location>
</feature>